<feature type="transmembrane region" description="Helical" evidence="1">
    <location>
        <begin position="28"/>
        <end position="45"/>
    </location>
</feature>
<dbReference type="EMBL" id="UOGG01000122">
    <property type="protein sequence ID" value="VAX30619.1"/>
    <property type="molecule type" value="Genomic_DNA"/>
</dbReference>
<gene>
    <name evidence="3" type="ORF">MNBD_NITROSPINAE05-212</name>
</gene>
<evidence type="ECO:0000256" key="1">
    <source>
        <dbReference type="SAM" id="Phobius"/>
    </source>
</evidence>
<dbReference type="Pfam" id="PF13567">
    <property type="entry name" value="DUF4131"/>
    <property type="match status" value="1"/>
</dbReference>
<organism evidence="3">
    <name type="scientific">hydrothermal vent metagenome</name>
    <dbReference type="NCBI Taxonomy" id="652676"/>
    <lineage>
        <taxon>unclassified sequences</taxon>
        <taxon>metagenomes</taxon>
        <taxon>ecological metagenomes</taxon>
    </lineage>
</organism>
<protein>
    <recommendedName>
        <fullName evidence="2">DUF4131 domain-containing protein</fullName>
    </recommendedName>
</protein>
<keyword evidence="1" id="KW-1133">Transmembrane helix</keyword>
<feature type="transmembrane region" description="Helical" evidence="1">
    <location>
        <begin position="54"/>
        <end position="71"/>
    </location>
</feature>
<evidence type="ECO:0000259" key="2">
    <source>
        <dbReference type="Pfam" id="PF13567"/>
    </source>
</evidence>
<name>A0A3B1CKD5_9ZZZZ</name>
<accession>A0A3B1CKD5</accession>
<feature type="non-terminal residue" evidence="3">
    <location>
        <position position="192"/>
    </location>
</feature>
<feature type="domain" description="DUF4131" evidence="2">
    <location>
        <begin position="26"/>
        <end position="190"/>
    </location>
</feature>
<dbReference type="AlphaFoldDB" id="A0A3B1CKD5"/>
<sequence>MSTLLPFFLSYLGGLLTALPPAAHFLWPFLLPALVAGAGWMMIAGRKKQSPRNWVLLIVLLTAGYFSPALSEFSKTPSTILNHIDESRRTSTLVGKLIEAPEQLLHKTRFEVEVIELETKGQRTKATGRVRLTHYHPELVKISLRAGDLVRFSKVRLKHPRNFRNPGAFDYRGFLKTRGIVAIGSISKNSSI</sequence>
<proteinExistence type="predicted"/>
<keyword evidence="1" id="KW-0812">Transmembrane</keyword>
<keyword evidence="1" id="KW-0472">Membrane</keyword>
<dbReference type="InterPro" id="IPR025405">
    <property type="entry name" value="DUF4131"/>
</dbReference>
<reference evidence="3" key="1">
    <citation type="submission" date="2018-06" db="EMBL/GenBank/DDBJ databases">
        <authorList>
            <person name="Zhirakovskaya E."/>
        </authorList>
    </citation>
    <scope>NUCLEOTIDE SEQUENCE</scope>
</reference>
<evidence type="ECO:0000313" key="3">
    <source>
        <dbReference type="EMBL" id="VAX30619.1"/>
    </source>
</evidence>